<dbReference type="EMBL" id="VIEB01000632">
    <property type="protein sequence ID" value="TQD84551.1"/>
    <property type="molecule type" value="Genomic_DNA"/>
</dbReference>
<dbReference type="InterPro" id="IPR010259">
    <property type="entry name" value="S8pro/Inhibitor_I9"/>
</dbReference>
<reference evidence="2 3" key="1">
    <citation type="journal article" date="2019" name="G3 (Bethesda)">
        <title>Sequencing of a Wild Apple (Malus baccata) Genome Unravels the Differences Between Cultivated and Wild Apple Species Regarding Disease Resistance and Cold Tolerance.</title>
        <authorList>
            <person name="Chen X."/>
        </authorList>
    </citation>
    <scope>NUCLEOTIDE SEQUENCE [LARGE SCALE GENOMIC DNA]</scope>
    <source>
        <strain evidence="3">cv. Shandingzi</strain>
        <tissue evidence="2">Leaves</tissue>
    </source>
</reference>
<evidence type="ECO:0000259" key="1">
    <source>
        <dbReference type="Pfam" id="PF05922"/>
    </source>
</evidence>
<dbReference type="InterPro" id="IPR037045">
    <property type="entry name" value="S8pro/Inhibitor_I9_sf"/>
</dbReference>
<proteinExistence type="predicted"/>
<dbReference type="Proteomes" id="UP000315295">
    <property type="component" value="Unassembled WGS sequence"/>
</dbReference>
<gene>
    <name evidence="2" type="ORF">C1H46_029894</name>
</gene>
<comment type="caution">
    <text evidence="2">The sequence shown here is derived from an EMBL/GenBank/DDBJ whole genome shotgun (WGS) entry which is preliminary data.</text>
</comment>
<dbReference type="Pfam" id="PF05922">
    <property type="entry name" value="Inhibitor_I9"/>
    <property type="match status" value="1"/>
</dbReference>
<protein>
    <recommendedName>
        <fullName evidence="1">Inhibitor I9 domain-containing protein</fullName>
    </recommendedName>
</protein>
<keyword evidence="3" id="KW-1185">Reference proteome</keyword>
<accession>A0A540LDL3</accession>
<name>A0A540LDL3_MALBA</name>
<sequence>MLAVLDLHGYNKNRFNERTSSHGQGKNYGLDHQQYYISVINSVATLSSHAEEENKSPTPQLLYTYETAVSGFAAKLSASQLKSLNRIDGFL</sequence>
<dbReference type="Gene3D" id="3.30.70.80">
    <property type="entry name" value="Peptidase S8 propeptide/proteinase inhibitor I9"/>
    <property type="match status" value="1"/>
</dbReference>
<dbReference type="AlphaFoldDB" id="A0A540LDL3"/>
<organism evidence="2 3">
    <name type="scientific">Malus baccata</name>
    <name type="common">Siberian crab apple</name>
    <name type="synonym">Pyrus baccata</name>
    <dbReference type="NCBI Taxonomy" id="106549"/>
    <lineage>
        <taxon>Eukaryota</taxon>
        <taxon>Viridiplantae</taxon>
        <taxon>Streptophyta</taxon>
        <taxon>Embryophyta</taxon>
        <taxon>Tracheophyta</taxon>
        <taxon>Spermatophyta</taxon>
        <taxon>Magnoliopsida</taxon>
        <taxon>eudicotyledons</taxon>
        <taxon>Gunneridae</taxon>
        <taxon>Pentapetalae</taxon>
        <taxon>rosids</taxon>
        <taxon>fabids</taxon>
        <taxon>Rosales</taxon>
        <taxon>Rosaceae</taxon>
        <taxon>Amygdaloideae</taxon>
        <taxon>Maleae</taxon>
        <taxon>Malus</taxon>
    </lineage>
</organism>
<evidence type="ECO:0000313" key="3">
    <source>
        <dbReference type="Proteomes" id="UP000315295"/>
    </source>
</evidence>
<feature type="domain" description="Inhibitor I9" evidence="1">
    <location>
        <begin position="36"/>
        <end position="88"/>
    </location>
</feature>
<evidence type="ECO:0000313" key="2">
    <source>
        <dbReference type="EMBL" id="TQD84551.1"/>
    </source>
</evidence>